<keyword evidence="3" id="KW-1185">Reference proteome</keyword>
<sequence>MNKSKNIITVLAVVVIILVVFLIYSMNLQMNSKEILKYKQNMIDMEFKYQLGESATCFSRDFTGGNNSNYESCVGSVAAASAVSKPSSYEATNDLIDVGLDGLYKAMINGDKKEIVIGKAEEIRNIFIKLNLDPTDIETTDELNSLVASLYK</sequence>
<comment type="caution">
    <text evidence="2">The sequence shown here is derived from an EMBL/GenBank/DDBJ whole genome shotgun (WGS) entry which is preliminary data.</text>
</comment>
<organism evidence="2 3">
    <name type="scientific">Paenibacillus rhizosphaerae</name>
    <dbReference type="NCBI Taxonomy" id="297318"/>
    <lineage>
        <taxon>Bacteria</taxon>
        <taxon>Bacillati</taxon>
        <taxon>Bacillota</taxon>
        <taxon>Bacilli</taxon>
        <taxon>Bacillales</taxon>
        <taxon>Paenibacillaceae</taxon>
        <taxon>Paenibacillus</taxon>
    </lineage>
</organism>
<evidence type="ECO:0000313" key="2">
    <source>
        <dbReference type="EMBL" id="OMF43580.1"/>
    </source>
</evidence>
<dbReference type="Proteomes" id="UP000187172">
    <property type="component" value="Unassembled WGS sequence"/>
</dbReference>
<reference evidence="2 3" key="1">
    <citation type="submission" date="2016-11" db="EMBL/GenBank/DDBJ databases">
        <title>Paenibacillus species isolates.</title>
        <authorList>
            <person name="Beno S.M."/>
        </authorList>
    </citation>
    <scope>NUCLEOTIDE SEQUENCE [LARGE SCALE GENOMIC DNA]</scope>
    <source>
        <strain evidence="2 3">FSL R5-0378</strain>
    </source>
</reference>
<dbReference type="AlphaFoldDB" id="A0A1R1DVH5"/>
<keyword evidence="1" id="KW-1133">Transmembrane helix</keyword>
<proteinExistence type="predicted"/>
<protein>
    <submittedName>
        <fullName evidence="2">Uncharacterized protein</fullName>
    </submittedName>
</protein>
<accession>A0A1R1DVH5</accession>
<evidence type="ECO:0000313" key="3">
    <source>
        <dbReference type="Proteomes" id="UP000187172"/>
    </source>
</evidence>
<keyword evidence="1" id="KW-0472">Membrane</keyword>
<evidence type="ECO:0000256" key="1">
    <source>
        <dbReference type="SAM" id="Phobius"/>
    </source>
</evidence>
<keyword evidence="1" id="KW-0812">Transmembrane</keyword>
<dbReference type="RefSeq" id="WP_076177096.1">
    <property type="nucleotide sequence ID" value="NZ_MRTP01000030.1"/>
</dbReference>
<gene>
    <name evidence="2" type="ORF">BK138_35400</name>
</gene>
<name>A0A1R1DVH5_9BACL</name>
<feature type="transmembrane region" description="Helical" evidence="1">
    <location>
        <begin position="6"/>
        <end position="24"/>
    </location>
</feature>
<dbReference type="EMBL" id="MRTP01000030">
    <property type="protein sequence ID" value="OMF43580.1"/>
    <property type="molecule type" value="Genomic_DNA"/>
</dbReference>